<organism evidence="8 9">
    <name type="scientific">Selenomonas ruminis</name>
    <dbReference type="NCBI Taxonomy" id="2593411"/>
    <lineage>
        <taxon>Bacteria</taxon>
        <taxon>Bacillati</taxon>
        <taxon>Bacillota</taxon>
        <taxon>Negativicutes</taxon>
        <taxon>Selenomonadales</taxon>
        <taxon>Selenomonadaceae</taxon>
        <taxon>Selenomonas</taxon>
    </lineage>
</organism>
<evidence type="ECO:0000256" key="1">
    <source>
        <dbReference type="ARBA" id="ARBA00009104"/>
    </source>
</evidence>
<dbReference type="Pfam" id="PF06414">
    <property type="entry name" value="Zeta_toxin"/>
    <property type="match status" value="1"/>
</dbReference>
<evidence type="ECO:0000313" key="9">
    <source>
        <dbReference type="Proteomes" id="UP000323646"/>
    </source>
</evidence>
<proteinExistence type="inferred from homology"/>
<dbReference type="InterPro" id="IPR010488">
    <property type="entry name" value="Zeta_toxin_domain"/>
</dbReference>
<dbReference type="AlphaFoldDB" id="A0A5D6W165"/>
<sequence>MGRNPEREVFDHGRYVEAQRDFRVFSGLCKRFGSMTYSMEEFEKAKGKILSKLLLPYISPAEEPQAFLIVGQPGAGKTTMARIFTSQLEKNVIFISGDEYRRFHPRFSDLIKQYGDEAVLHTQEFAGKMTEALIDELSSRKYNLIIEGTLRTVEVPAKTKFQLERRGYDVTMAAILVRPEVSYLSTIKRYQRMQEFGSVPRKTPKNHHDLVVSAIAKNIGLLHRTKEFPHIQVYNRQGDRLCDTMETPAINPGDIFKNEFERPLSQQERDRIVKDFAAYVPKDRILAVMDEYKGASTLSHPMERGRGK</sequence>
<dbReference type="OrthoDB" id="9792687at2"/>
<comment type="catalytic activity">
    <reaction evidence="6">
        <text>UDP-N-acetyl-alpha-D-glucosamine + ATP = UDP-N-acetyl-alpha-D-glucosamine 3'-phosphate + ADP + H(+)</text>
        <dbReference type="Rhea" id="RHEA:32671"/>
        <dbReference type="ChEBI" id="CHEBI:15378"/>
        <dbReference type="ChEBI" id="CHEBI:30616"/>
        <dbReference type="ChEBI" id="CHEBI:57705"/>
        <dbReference type="ChEBI" id="CHEBI:64353"/>
        <dbReference type="ChEBI" id="CHEBI:456216"/>
        <dbReference type="EC" id="2.7.1.176"/>
    </reaction>
</comment>
<evidence type="ECO:0000256" key="2">
    <source>
        <dbReference type="ARBA" id="ARBA00011963"/>
    </source>
</evidence>
<dbReference type="Proteomes" id="UP000323646">
    <property type="component" value="Unassembled WGS sequence"/>
</dbReference>
<keyword evidence="4" id="KW-0067">ATP-binding</keyword>
<gene>
    <name evidence="8" type="ORF">FZ040_11850</name>
</gene>
<dbReference type="GO" id="GO:0016301">
    <property type="term" value="F:kinase activity"/>
    <property type="evidence" value="ECO:0007669"/>
    <property type="project" value="InterPro"/>
</dbReference>
<evidence type="ECO:0000256" key="4">
    <source>
        <dbReference type="ARBA" id="ARBA00022840"/>
    </source>
</evidence>
<dbReference type="EC" id="2.7.1.176" evidence="2"/>
<name>A0A5D6W165_9FIRM</name>
<dbReference type="Gene3D" id="3.40.50.300">
    <property type="entry name" value="P-loop containing nucleotide triphosphate hydrolases"/>
    <property type="match status" value="1"/>
</dbReference>
<evidence type="ECO:0000313" key="8">
    <source>
        <dbReference type="EMBL" id="TYZ20504.1"/>
    </source>
</evidence>
<accession>A0A5D6W165</accession>
<keyword evidence="9" id="KW-1185">Reference proteome</keyword>
<evidence type="ECO:0000256" key="5">
    <source>
        <dbReference type="ARBA" id="ARBA00032897"/>
    </source>
</evidence>
<dbReference type="SUPFAM" id="SSF52540">
    <property type="entry name" value="P-loop containing nucleoside triphosphate hydrolases"/>
    <property type="match status" value="1"/>
</dbReference>
<protein>
    <recommendedName>
        <fullName evidence="5">UDP-N-acetylglucosamine kinase</fullName>
        <ecNumber evidence="2">2.7.1.176</ecNumber>
    </recommendedName>
    <alternativeName>
        <fullName evidence="5">UDP-N-acetylglucosamine kinase</fullName>
    </alternativeName>
</protein>
<comment type="similarity">
    <text evidence="1">Belongs to the zeta toxin family.</text>
</comment>
<evidence type="ECO:0000256" key="6">
    <source>
        <dbReference type="ARBA" id="ARBA00048178"/>
    </source>
</evidence>
<evidence type="ECO:0000256" key="3">
    <source>
        <dbReference type="ARBA" id="ARBA00022741"/>
    </source>
</evidence>
<reference evidence="8 9" key="1">
    <citation type="submission" date="2019-08" db="EMBL/GenBank/DDBJ databases">
        <title>Selenomonas sp. mPRGC5 and Selenomonas sp. mPRGC8 isolated from ruminal fluid of dairy goat (Capra hircus).</title>
        <authorList>
            <person name="Poothong S."/>
            <person name="Nuengjamnong C."/>
            <person name="Tanasupawat S."/>
        </authorList>
    </citation>
    <scope>NUCLEOTIDE SEQUENCE [LARGE SCALE GENOMIC DNA]</scope>
    <source>
        <strain evidence="9">mPRGC5</strain>
    </source>
</reference>
<evidence type="ECO:0000259" key="7">
    <source>
        <dbReference type="Pfam" id="PF06414"/>
    </source>
</evidence>
<dbReference type="EMBL" id="VTOY01000014">
    <property type="protein sequence ID" value="TYZ20504.1"/>
    <property type="molecule type" value="Genomic_DNA"/>
</dbReference>
<keyword evidence="3" id="KW-0547">Nucleotide-binding</keyword>
<comment type="caution">
    <text evidence="8">The sequence shown here is derived from an EMBL/GenBank/DDBJ whole genome shotgun (WGS) entry which is preliminary data.</text>
</comment>
<dbReference type="GO" id="GO:0005524">
    <property type="term" value="F:ATP binding"/>
    <property type="evidence" value="ECO:0007669"/>
    <property type="project" value="UniProtKB-KW"/>
</dbReference>
<feature type="domain" description="Zeta toxin" evidence="7">
    <location>
        <begin position="60"/>
        <end position="242"/>
    </location>
</feature>
<dbReference type="InterPro" id="IPR027417">
    <property type="entry name" value="P-loop_NTPase"/>
</dbReference>